<proteinExistence type="predicted"/>
<organism evidence="1 2">
    <name type="scientific">Salinicoccus sediminis</name>
    <dbReference type="NCBI Taxonomy" id="1432562"/>
    <lineage>
        <taxon>Bacteria</taxon>
        <taxon>Bacillati</taxon>
        <taxon>Bacillota</taxon>
        <taxon>Bacilli</taxon>
        <taxon>Bacillales</taxon>
        <taxon>Staphylococcaceae</taxon>
        <taxon>Salinicoccus</taxon>
    </lineage>
</organism>
<dbReference type="EMBL" id="LAYZ01000025">
    <property type="protein sequence ID" value="KKK33369.1"/>
    <property type="molecule type" value="Genomic_DNA"/>
</dbReference>
<keyword evidence="2" id="KW-1185">Reference proteome</keyword>
<reference evidence="1 2" key="1">
    <citation type="submission" date="2015-04" db="EMBL/GenBank/DDBJ databases">
        <title>Taxonomic description and genome sequence of Salinicoccus sediminis sp. nov., a novel hyper halotolerant bacterium isolated from marine sediment.</title>
        <authorList>
            <person name="Mathan Kumar R."/>
            <person name="Kaur G."/>
            <person name="Kumar N."/>
            <person name="Kumar A."/>
            <person name="Singh N.K."/>
            <person name="Kaur N."/>
            <person name="Mayilraj S."/>
        </authorList>
    </citation>
    <scope>NUCLEOTIDE SEQUENCE [LARGE SCALE GENOMIC DNA]</scope>
    <source>
        <strain evidence="1 2">SV-16</strain>
    </source>
</reference>
<sequence>MQRITLMQAYAIETLRSSGYTNETILEKVRNDEMADFKSADSGMDYSGLVELEAENFLGNILEDGYQVKFLTINGLTNLIRLKYGKKKGEDYRLEDFTVSELGLDDKEADELGNLLSPNWEIRKSGTGVIISPAG</sequence>
<name>A0A0M2SF73_9STAP</name>
<dbReference type="OrthoDB" id="2648027at2"/>
<comment type="caution">
    <text evidence="1">The sequence shown here is derived from an EMBL/GenBank/DDBJ whole genome shotgun (WGS) entry which is preliminary data.</text>
</comment>
<gene>
    <name evidence="1" type="ORF">WN59_11480</name>
</gene>
<dbReference type="PATRIC" id="fig|1432562.3.peg.2289"/>
<protein>
    <submittedName>
        <fullName evidence="1">Uncharacterized protein</fullName>
    </submittedName>
</protein>
<dbReference type="Proteomes" id="UP000034287">
    <property type="component" value="Unassembled WGS sequence"/>
</dbReference>
<evidence type="ECO:0000313" key="1">
    <source>
        <dbReference type="EMBL" id="KKK33369.1"/>
    </source>
</evidence>
<accession>A0A0M2SF73</accession>
<dbReference type="STRING" id="1432562.WN59_11480"/>
<evidence type="ECO:0000313" key="2">
    <source>
        <dbReference type="Proteomes" id="UP000034287"/>
    </source>
</evidence>
<dbReference type="RefSeq" id="WP_046517414.1">
    <property type="nucleotide sequence ID" value="NZ_LAYZ01000025.1"/>
</dbReference>
<dbReference type="AlphaFoldDB" id="A0A0M2SF73"/>